<dbReference type="RefSeq" id="WP_103673425.1">
    <property type="nucleotide sequence ID" value="NZ_CACRTU010000036.1"/>
</dbReference>
<name>A0A6N3GSI1_CLOBU</name>
<protein>
    <submittedName>
        <fullName evidence="2">Uncharacterized protein</fullName>
    </submittedName>
</protein>
<evidence type="ECO:0000313" key="2">
    <source>
        <dbReference type="EMBL" id="VYU67428.1"/>
    </source>
</evidence>
<accession>A0A6N3GSI1</accession>
<evidence type="ECO:0000256" key="1">
    <source>
        <dbReference type="SAM" id="MobiDB-lite"/>
    </source>
</evidence>
<dbReference type="EMBL" id="CACRTU010000036">
    <property type="protein sequence ID" value="VYU67428.1"/>
    <property type="molecule type" value="Genomic_DNA"/>
</dbReference>
<organism evidence="2">
    <name type="scientific">Clostridium butyricum</name>
    <dbReference type="NCBI Taxonomy" id="1492"/>
    <lineage>
        <taxon>Bacteria</taxon>
        <taxon>Bacillati</taxon>
        <taxon>Bacillota</taxon>
        <taxon>Clostridia</taxon>
        <taxon>Eubacteriales</taxon>
        <taxon>Clostridiaceae</taxon>
        <taxon>Clostridium</taxon>
    </lineage>
</organism>
<proteinExistence type="predicted"/>
<reference evidence="2" key="1">
    <citation type="submission" date="2019-11" db="EMBL/GenBank/DDBJ databases">
        <authorList>
            <person name="Feng L."/>
        </authorList>
    </citation>
    <scope>NUCLEOTIDE SEQUENCE</scope>
    <source>
        <strain evidence="2">CButyricumLFYP62</strain>
    </source>
</reference>
<sequence>MNNTESKRNRKPSMAGTTKRSYKKKKEYYGYMDITREIMKRKYSNNKVSEDSIRKIVTYSCKSIGRYWGIEPLVEYIQSEIFLDRIVNIILEILDDPGIKGILNRINSDKSISKEQVKKINELSKKILKGGKSTEEQGKIDEEYKLKDKSLINIINIQKQMELNFRELYDRYIDEILKEQFKLKRYTKEENLERLIDTNQEILQLVNQKINEILYKNEVRKLEVEFAEKAVFNCEDVNINVLIEKIKELGILYNVKYTKDIQRISCLSKYINND</sequence>
<dbReference type="AlphaFoldDB" id="A0A6N3GSI1"/>
<feature type="region of interest" description="Disordered" evidence="1">
    <location>
        <begin position="1"/>
        <end position="21"/>
    </location>
</feature>
<gene>
    <name evidence="2" type="ORF">CBLFYP62_03269</name>
</gene>